<dbReference type="PANTHER" id="PTHR42083">
    <property type="entry name" value="MARVEL DOMAIN-CONTAINING PROTEIN"/>
    <property type="match status" value="1"/>
</dbReference>
<protein>
    <recommendedName>
        <fullName evidence="4">MARVEL domain-containing protein</fullName>
    </recommendedName>
</protein>
<keyword evidence="1" id="KW-0472">Membrane</keyword>
<evidence type="ECO:0000256" key="1">
    <source>
        <dbReference type="SAM" id="Phobius"/>
    </source>
</evidence>
<feature type="transmembrane region" description="Helical" evidence="1">
    <location>
        <begin position="136"/>
        <end position="157"/>
    </location>
</feature>
<evidence type="ECO:0008006" key="4">
    <source>
        <dbReference type="Google" id="ProtNLM"/>
    </source>
</evidence>
<evidence type="ECO:0000313" key="3">
    <source>
        <dbReference type="Proteomes" id="UP000799537"/>
    </source>
</evidence>
<dbReference type="AlphaFoldDB" id="A0A6A6CGE9"/>
<name>A0A6A6CGE9_ZASCE</name>
<evidence type="ECO:0000313" key="2">
    <source>
        <dbReference type="EMBL" id="KAF2164749.1"/>
    </source>
</evidence>
<keyword evidence="1" id="KW-0812">Transmembrane</keyword>
<dbReference type="GeneID" id="54566594"/>
<sequence length="244" mass="27243">MPSNLITLFVPAGLPQLWKDGHKAFAIKVLSRTLQCLLAIIVVILYTVDLAKFSSGNATAPAAWIYAEFVATLSLMTCALHYFYTIESTRWIIVEFVLCILWSAQAGYFGIIYLGGDKSTLPVEVEAITNYEAMKAGAAIGLVCVFLWLMTFIQSLVRRCTVHRKKRATRKRIDRTIETVEAHRNAEMELFSQNIQAPARTKSTSKADNLPTYKEATTEQALAKQREALGIYDNETVEGGRQVV</sequence>
<dbReference type="Proteomes" id="UP000799537">
    <property type="component" value="Unassembled WGS sequence"/>
</dbReference>
<feature type="transmembrane region" description="Helical" evidence="1">
    <location>
        <begin position="63"/>
        <end position="84"/>
    </location>
</feature>
<dbReference type="RefSeq" id="XP_033665638.1">
    <property type="nucleotide sequence ID" value="XM_033813322.1"/>
</dbReference>
<keyword evidence="1" id="KW-1133">Transmembrane helix</keyword>
<accession>A0A6A6CGE9</accession>
<proteinExistence type="predicted"/>
<dbReference type="PANTHER" id="PTHR42083:SF1">
    <property type="entry name" value="MARVEL DOMAIN-CONTAINING PROTEIN"/>
    <property type="match status" value="1"/>
</dbReference>
<reference evidence="2" key="1">
    <citation type="journal article" date="2020" name="Stud. Mycol.">
        <title>101 Dothideomycetes genomes: a test case for predicting lifestyles and emergence of pathogens.</title>
        <authorList>
            <person name="Haridas S."/>
            <person name="Albert R."/>
            <person name="Binder M."/>
            <person name="Bloem J."/>
            <person name="Labutti K."/>
            <person name="Salamov A."/>
            <person name="Andreopoulos B."/>
            <person name="Baker S."/>
            <person name="Barry K."/>
            <person name="Bills G."/>
            <person name="Bluhm B."/>
            <person name="Cannon C."/>
            <person name="Castanera R."/>
            <person name="Culley D."/>
            <person name="Daum C."/>
            <person name="Ezra D."/>
            <person name="Gonzalez J."/>
            <person name="Henrissat B."/>
            <person name="Kuo A."/>
            <person name="Liang C."/>
            <person name="Lipzen A."/>
            <person name="Lutzoni F."/>
            <person name="Magnuson J."/>
            <person name="Mondo S."/>
            <person name="Nolan M."/>
            <person name="Ohm R."/>
            <person name="Pangilinan J."/>
            <person name="Park H.-J."/>
            <person name="Ramirez L."/>
            <person name="Alfaro M."/>
            <person name="Sun H."/>
            <person name="Tritt A."/>
            <person name="Yoshinaga Y."/>
            <person name="Zwiers L.-H."/>
            <person name="Turgeon B."/>
            <person name="Goodwin S."/>
            <person name="Spatafora J."/>
            <person name="Crous P."/>
            <person name="Grigoriev I."/>
        </authorList>
    </citation>
    <scope>NUCLEOTIDE SEQUENCE</scope>
    <source>
        <strain evidence="2">ATCC 36951</strain>
    </source>
</reference>
<feature type="transmembrane region" description="Helical" evidence="1">
    <location>
        <begin position="91"/>
        <end position="116"/>
    </location>
</feature>
<gene>
    <name evidence="2" type="ORF">M409DRAFT_56549</name>
</gene>
<keyword evidence="3" id="KW-1185">Reference proteome</keyword>
<organism evidence="2 3">
    <name type="scientific">Zasmidium cellare ATCC 36951</name>
    <dbReference type="NCBI Taxonomy" id="1080233"/>
    <lineage>
        <taxon>Eukaryota</taxon>
        <taxon>Fungi</taxon>
        <taxon>Dikarya</taxon>
        <taxon>Ascomycota</taxon>
        <taxon>Pezizomycotina</taxon>
        <taxon>Dothideomycetes</taxon>
        <taxon>Dothideomycetidae</taxon>
        <taxon>Mycosphaerellales</taxon>
        <taxon>Mycosphaerellaceae</taxon>
        <taxon>Zasmidium</taxon>
    </lineage>
</organism>
<feature type="transmembrane region" description="Helical" evidence="1">
    <location>
        <begin position="29"/>
        <end position="48"/>
    </location>
</feature>
<dbReference type="EMBL" id="ML993603">
    <property type="protein sequence ID" value="KAF2164749.1"/>
    <property type="molecule type" value="Genomic_DNA"/>
</dbReference>
<dbReference type="OrthoDB" id="5363290at2759"/>